<evidence type="ECO:0000259" key="7">
    <source>
        <dbReference type="PROSITE" id="PS51471"/>
    </source>
</evidence>
<dbReference type="EMBL" id="QZWG01000001">
    <property type="protein sequence ID" value="RZC30128.1"/>
    <property type="molecule type" value="Genomic_DNA"/>
</dbReference>
<comment type="caution">
    <text evidence="8">The sequence shown here is derived from an EMBL/GenBank/DDBJ whole genome shotgun (WGS) entry which is preliminary data.</text>
</comment>
<evidence type="ECO:0000256" key="4">
    <source>
        <dbReference type="ARBA" id="ARBA00074102"/>
    </source>
</evidence>
<sequence>MHRKKKKKTSNRDRSRTMEETIPVIDVEKINCEEGECKKLREACERWGCFRIINHSIPATLMADMKKVIEALLDLPMEIKKRNTEFIAGSGYMAPSKVNPFYEALGLYDLASSQAMHNFCSQLDASPHQRQIMEAYGQAIHGLAVKIGQKMAESLGVVVADFEDWPCQFRINKYNFTPEAVGSSGVQIHTDSGFLTILQDDENVGGLQVMNNSGSFVSIPPFPGTLLVNLGDIARVWSNGRFCNLTHRVQCKEATKRFSIATFMIAPRNRNVEAPAELVDHDHPRLYQPFIYEDYRKLRISNKMHKGEALELLRLA</sequence>
<dbReference type="SMR" id="A0A445M3K8"/>
<organism evidence="8 9">
    <name type="scientific">Glycine soja</name>
    <name type="common">Wild soybean</name>
    <dbReference type="NCBI Taxonomy" id="3848"/>
    <lineage>
        <taxon>Eukaryota</taxon>
        <taxon>Viridiplantae</taxon>
        <taxon>Streptophyta</taxon>
        <taxon>Embryophyta</taxon>
        <taxon>Tracheophyta</taxon>
        <taxon>Spermatophyta</taxon>
        <taxon>Magnoliopsida</taxon>
        <taxon>eudicotyledons</taxon>
        <taxon>Gunneridae</taxon>
        <taxon>Pentapetalae</taxon>
        <taxon>rosids</taxon>
        <taxon>fabids</taxon>
        <taxon>Fabales</taxon>
        <taxon>Fabaceae</taxon>
        <taxon>Papilionoideae</taxon>
        <taxon>50 kb inversion clade</taxon>
        <taxon>NPAAA clade</taxon>
        <taxon>indigoferoid/millettioid clade</taxon>
        <taxon>Phaseoleae</taxon>
        <taxon>Glycine</taxon>
        <taxon>Glycine subgen. Soja</taxon>
    </lineage>
</organism>
<comment type="function">
    <text evidence="3">2-oxoglutarate-dependent dioxygenase essential for auxin catabolism and maintenance of auxin homeostasis in reproductive organs. Catalyzes the irreversible oxidation of indole-3-acetic acid (IAA) to the biologically inactive 2-oxoindole-3-acetic acid (OxIAA).</text>
</comment>
<dbReference type="InterPro" id="IPR005123">
    <property type="entry name" value="Oxoglu/Fe-dep_dioxygenase_dom"/>
</dbReference>
<comment type="similarity">
    <text evidence="6">Belongs to the iron/ascorbate-dependent oxidoreductase family.</text>
</comment>
<dbReference type="GO" id="GO:0051213">
    <property type="term" value="F:dioxygenase activity"/>
    <property type="evidence" value="ECO:0007669"/>
    <property type="project" value="UniProtKB-KW"/>
</dbReference>
<reference evidence="8 9" key="1">
    <citation type="submission" date="2018-09" db="EMBL/GenBank/DDBJ databases">
        <title>A high-quality reference genome of wild soybean provides a powerful tool to mine soybean genomes.</title>
        <authorList>
            <person name="Xie M."/>
            <person name="Chung C.Y.L."/>
            <person name="Li M.-W."/>
            <person name="Wong F.-L."/>
            <person name="Chan T.-F."/>
            <person name="Lam H.-M."/>
        </authorList>
    </citation>
    <scope>NUCLEOTIDE SEQUENCE [LARGE SCALE GENOMIC DNA]</scope>
    <source>
        <strain evidence="9">cv. W05</strain>
        <tissue evidence="8">Hypocotyl of etiolated seedlings</tissue>
    </source>
</reference>
<dbReference type="AlphaFoldDB" id="A0A445M3K8"/>
<dbReference type="InterPro" id="IPR027443">
    <property type="entry name" value="IPNS-like_sf"/>
</dbReference>
<dbReference type="InterPro" id="IPR044861">
    <property type="entry name" value="IPNS-like_FE2OG_OXY"/>
</dbReference>
<keyword evidence="8" id="KW-0223">Dioxygenase</keyword>
<dbReference type="Pfam" id="PF14226">
    <property type="entry name" value="DIOX_N"/>
    <property type="match status" value="1"/>
</dbReference>
<dbReference type="SUPFAM" id="SSF51197">
    <property type="entry name" value="Clavaminate synthase-like"/>
    <property type="match status" value="1"/>
</dbReference>
<dbReference type="PROSITE" id="PS51471">
    <property type="entry name" value="FE2OG_OXY"/>
    <property type="match status" value="1"/>
</dbReference>
<dbReference type="GO" id="GO:0046872">
    <property type="term" value="F:metal ion binding"/>
    <property type="evidence" value="ECO:0007669"/>
    <property type="project" value="UniProtKB-KW"/>
</dbReference>
<feature type="domain" description="Fe2OG dioxygenase" evidence="7">
    <location>
        <begin position="165"/>
        <end position="267"/>
    </location>
</feature>
<keyword evidence="2 6" id="KW-0408">Iron</keyword>
<name>A0A445M3K8_GLYSO</name>
<evidence type="ECO:0000313" key="9">
    <source>
        <dbReference type="Proteomes" id="UP000289340"/>
    </source>
</evidence>
<gene>
    <name evidence="8" type="ORF">D0Y65_001648</name>
</gene>
<keyword evidence="1 6" id="KW-0479">Metal-binding</keyword>
<dbReference type="Proteomes" id="UP000289340">
    <property type="component" value="Chromosome 1"/>
</dbReference>
<proteinExistence type="inferred from homology"/>
<dbReference type="InterPro" id="IPR050231">
    <property type="entry name" value="Iron_ascorbate_oxido_reductase"/>
</dbReference>
<protein>
    <recommendedName>
        <fullName evidence="4">2-oxoglutarate-dependent dioxygenase DAO</fullName>
    </recommendedName>
    <alternativeName>
        <fullName evidence="5">Protein DIOXYGENASE FOR AUXIN OXIDATION</fullName>
    </alternativeName>
</protein>
<evidence type="ECO:0000256" key="5">
    <source>
        <dbReference type="ARBA" id="ARBA00076740"/>
    </source>
</evidence>
<keyword evidence="6" id="KW-0560">Oxidoreductase</keyword>
<dbReference type="Gramene" id="XM_028384374.1">
    <property type="protein sequence ID" value="XP_028240175.1"/>
    <property type="gene ID" value="LOC114418843"/>
</dbReference>
<dbReference type="PANTHER" id="PTHR47990">
    <property type="entry name" value="2-OXOGLUTARATE (2OG) AND FE(II)-DEPENDENT OXYGENASE SUPERFAMILY PROTEIN-RELATED"/>
    <property type="match status" value="1"/>
</dbReference>
<dbReference type="InterPro" id="IPR026992">
    <property type="entry name" value="DIOX_N"/>
</dbReference>
<evidence type="ECO:0000256" key="2">
    <source>
        <dbReference type="ARBA" id="ARBA00023004"/>
    </source>
</evidence>
<evidence type="ECO:0000256" key="6">
    <source>
        <dbReference type="RuleBase" id="RU003682"/>
    </source>
</evidence>
<accession>A0A445M3K8</accession>
<keyword evidence="9" id="KW-1185">Reference proteome</keyword>
<evidence type="ECO:0000313" key="8">
    <source>
        <dbReference type="EMBL" id="RZC30128.1"/>
    </source>
</evidence>
<dbReference type="FunFam" id="2.60.120.330:FF:000017">
    <property type="entry name" value="2-oxoglutarate-dependent dioxygenase DAO"/>
    <property type="match status" value="1"/>
</dbReference>
<evidence type="ECO:0000256" key="3">
    <source>
        <dbReference type="ARBA" id="ARBA00054658"/>
    </source>
</evidence>
<dbReference type="Gene3D" id="2.60.120.330">
    <property type="entry name" value="B-lactam Antibiotic, Isopenicillin N Synthase, Chain"/>
    <property type="match status" value="1"/>
</dbReference>
<dbReference type="Pfam" id="PF03171">
    <property type="entry name" value="2OG-FeII_Oxy"/>
    <property type="match status" value="1"/>
</dbReference>
<evidence type="ECO:0000256" key="1">
    <source>
        <dbReference type="ARBA" id="ARBA00022723"/>
    </source>
</evidence>